<dbReference type="Proteomes" id="UP000231987">
    <property type="component" value="Unassembled WGS sequence"/>
</dbReference>
<dbReference type="SUPFAM" id="SSF74650">
    <property type="entry name" value="Galactose mutarotase-like"/>
    <property type="match status" value="1"/>
</dbReference>
<evidence type="ECO:0000313" key="1">
    <source>
        <dbReference type="EMBL" id="PJR05429.1"/>
    </source>
</evidence>
<feature type="non-terminal residue" evidence="1">
    <location>
        <position position="119"/>
    </location>
</feature>
<protein>
    <submittedName>
        <fullName evidence="1">Galactose-1-epimerase</fullName>
    </submittedName>
</protein>
<reference evidence="1 2" key="1">
    <citation type="submission" date="2017-06" db="EMBL/GenBank/DDBJ databases">
        <title>Ensifer strains isolated from leguminous trees and herbs display diverse denitrification phenotypes with some acting as strong N2O sinks.</title>
        <authorList>
            <person name="Woliy K."/>
            <person name="Mania D."/>
            <person name="Bakken L.R."/>
            <person name="Frostegard A."/>
        </authorList>
    </citation>
    <scope>NUCLEOTIDE SEQUENCE [LARGE SCALE GENOMIC DNA]</scope>
    <source>
        <strain evidence="1 2">AC50a</strain>
    </source>
</reference>
<dbReference type="PANTHER" id="PTHR10091">
    <property type="entry name" value="ALDOSE-1-EPIMERASE"/>
    <property type="match status" value="1"/>
</dbReference>
<name>A0A2J0YSQ8_RHIML</name>
<dbReference type="GO" id="GO:0004034">
    <property type="term" value="F:aldose 1-epimerase activity"/>
    <property type="evidence" value="ECO:0007669"/>
    <property type="project" value="TreeGrafter"/>
</dbReference>
<dbReference type="PANTHER" id="PTHR10091:SF0">
    <property type="entry name" value="GALACTOSE MUTAROTASE"/>
    <property type="match status" value="1"/>
</dbReference>
<comment type="caution">
    <text evidence="1">The sequence shown here is derived from an EMBL/GenBank/DDBJ whole genome shotgun (WGS) entry which is preliminary data.</text>
</comment>
<organism evidence="1 2">
    <name type="scientific">Rhizobium meliloti</name>
    <name type="common">Ensifer meliloti</name>
    <name type="synonym">Sinorhizobium meliloti</name>
    <dbReference type="NCBI Taxonomy" id="382"/>
    <lineage>
        <taxon>Bacteria</taxon>
        <taxon>Pseudomonadati</taxon>
        <taxon>Pseudomonadota</taxon>
        <taxon>Alphaproteobacteria</taxon>
        <taxon>Hyphomicrobiales</taxon>
        <taxon>Rhizobiaceae</taxon>
        <taxon>Sinorhizobium/Ensifer group</taxon>
        <taxon>Sinorhizobium</taxon>
    </lineage>
</organism>
<dbReference type="InterPro" id="IPR014718">
    <property type="entry name" value="GH-type_carb-bd"/>
</dbReference>
<gene>
    <name evidence="1" type="ORF">CEJ86_34020</name>
</gene>
<dbReference type="GO" id="GO:0006006">
    <property type="term" value="P:glucose metabolic process"/>
    <property type="evidence" value="ECO:0007669"/>
    <property type="project" value="TreeGrafter"/>
</dbReference>
<dbReference type="GO" id="GO:0030246">
    <property type="term" value="F:carbohydrate binding"/>
    <property type="evidence" value="ECO:0007669"/>
    <property type="project" value="InterPro"/>
</dbReference>
<feature type="non-terminal residue" evidence="1">
    <location>
        <position position="1"/>
    </location>
</feature>
<dbReference type="EMBL" id="NJGD01000228">
    <property type="protein sequence ID" value="PJR05429.1"/>
    <property type="molecule type" value="Genomic_DNA"/>
</dbReference>
<evidence type="ECO:0000313" key="2">
    <source>
        <dbReference type="Proteomes" id="UP000231987"/>
    </source>
</evidence>
<dbReference type="AlphaFoldDB" id="A0A2J0YSQ8"/>
<sequence>NNHGMKVIILDRGAMIHSIRVPDRQGRMGEVTLGCNSVEAYEKSGAYFGAITGRYANRIARGQMTVAGEPVELVCNNGGNHLHGGNSGFDDKVWKTGFSYSEDCCTLTLTYTSQNGEEG</sequence>
<proteinExistence type="predicted"/>
<dbReference type="GO" id="GO:0033499">
    <property type="term" value="P:galactose catabolic process via UDP-galactose, Leloir pathway"/>
    <property type="evidence" value="ECO:0007669"/>
    <property type="project" value="TreeGrafter"/>
</dbReference>
<dbReference type="Gene3D" id="2.70.98.10">
    <property type="match status" value="1"/>
</dbReference>
<dbReference type="Pfam" id="PF01263">
    <property type="entry name" value="Aldose_epim"/>
    <property type="match status" value="1"/>
</dbReference>
<accession>A0A2J0YSQ8</accession>
<dbReference type="GO" id="GO:0005737">
    <property type="term" value="C:cytoplasm"/>
    <property type="evidence" value="ECO:0007669"/>
    <property type="project" value="TreeGrafter"/>
</dbReference>
<dbReference type="InterPro" id="IPR011013">
    <property type="entry name" value="Gal_mutarotase_sf_dom"/>
</dbReference>
<dbReference type="InterPro" id="IPR008183">
    <property type="entry name" value="Aldose_1/G6P_1-epimerase"/>
</dbReference>